<name>A0A378IT44_9GAMM</name>
<dbReference type="InterPro" id="IPR001482">
    <property type="entry name" value="T2SS/T4SS_dom"/>
</dbReference>
<dbReference type="AlphaFoldDB" id="A0A378IT44"/>
<reference evidence="3 4" key="1">
    <citation type="submission" date="2018-06" db="EMBL/GenBank/DDBJ databases">
        <authorList>
            <consortium name="Pathogen Informatics"/>
            <person name="Doyle S."/>
        </authorList>
    </citation>
    <scope>NUCLEOTIDE SEQUENCE [LARGE SCALE GENOMIC DNA]</scope>
    <source>
        <strain evidence="3 4">NCTC11978</strain>
    </source>
</reference>
<evidence type="ECO:0000313" key="4">
    <source>
        <dbReference type="Proteomes" id="UP000254033"/>
    </source>
</evidence>
<dbReference type="CDD" id="cd01131">
    <property type="entry name" value="PilT"/>
    <property type="match status" value="1"/>
</dbReference>
<protein>
    <submittedName>
        <fullName evidence="3">Twitching motility protein PilT</fullName>
    </submittedName>
</protein>
<dbReference type="InterPro" id="IPR006321">
    <property type="entry name" value="PilT/PilU"/>
</dbReference>
<dbReference type="SMART" id="SM00382">
    <property type="entry name" value="AAA"/>
    <property type="match status" value="1"/>
</dbReference>
<gene>
    <name evidence="3" type="primary">pilT</name>
    <name evidence="3" type="ORF">NCTC11978_00839</name>
</gene>
<dbReference type="PANTHER" id="PTHR30486:SF6">
    <property type="entry name" value="TYPE IV PILUS RETRACTATION ATPASE PILT"/>
    <property type="match status" value="1"/>
</dbReference>
<dbReference type="RefSeq" id="WP_115174693.1">
    <property type="nucleotide sequence ID" value="NZ_UGNY01000001.1"/>
</dbReference>
<accession>A0A378IT44</accession>
<dbReference type="InterPro" id="IPR050921">
    <property type="entry name" value="T4SS_GSP_E_ATPase"/>
</dbReference>
<dbReference type="Pfam" id="PF00437">
    <property type="entry name" value="T2SSE"/>
    <property type="match status" value="1"/>
</dbReference>
<evidence type="ECO:0000256" key="1">
    <source>
        <dbReference type="ARBA" id="ARBA00006611"/>
    </source>
</evidence>
<proteinExistence type="inferred from homology"/>
<evidence type="ECO:0000313" key="3">
    <source>
        <dbReference type="EMBL" id="STX37671.1"/>
    </source>
</evidence>
<dbReference type="Gene3D" id="3.30.450.90">
    <property type="match status" value="1"/>
</dbReference>
<dbReference type="Gene3D" id="3.40.50.300">
    <property type="entry name" value="P-loop containing nucleotide triphosphate hydrolases"/>
    <property type="match status" value="1"/>
</dbReference>
<evidence type="ECO:0000259" key="2">
    <source>
        <dbReference type="PROSITE" id="PS00662"/>
    </source>
</evidence>
<dbReference type="GO" id="GO:0005524">
    <property type="term" value="F:ATP binding"/>
    <property type="evidence" value="ECO:0007669"/>
    <property type="project" value="InterPro"/>
</dbReference>
<dbReference type="NCBIfam" id="TIGR01420">
    <property type="entry name" value="pilT_fam"/>
    <property type="match status" value="1"/>
</dbReference>
<feature type="domain" description="Bacterial type II secretion system protein E" evidence="2">
    <location>
        <begin position="193"/>
        <end position="207"/>
    </location>
</feature>
<dbReference type="InterPro" id="IPR003593">
    <property type="entry name" value="AAA+_ATPase"/>
</dbReference>
<sequence length="342" mass="37996">MDIKELLIFAVDNNASDLHLSAGLPPVIRVDGTLHQTALPVLEQQELSQLLSNSMTTEQRNDYRQNKDIDFAFEIADLARFRVNVFHQARGAGAVFRVIPSRVPSMAELELPPIFTEIAFYSRGLILITGPTGSGKSTTAAALLDHINTVRSQHILTIEDPIEFIHQSKKCLVNQRQVRRDTISFNAALRSALREDPDVILVGELRDLETIRLAMTAAETGHLVFATLHTNSAVKAIHRIIDVFPGVEKSLARSMLAESLQAVIAQNLLPKIKGGRIAAFEIMLCNTAIRNLIREDKLAQMYSSMQTGQAKGMQTLEQHLKQLWRANLIAAHHIQEGSVYLS</sequence>
<dbReference type="GO" id="GO:0016887">
    <property type="term" value="F:ATP hydrolysis activity"/>
    <property type="evidence" value="ECO:0007669"/>
    <property type="project" value="InterPro"/>
</dbReference>
<comment type="similarity">
    <text evidence="1">Belongs to the GSP E family.</text>
</comment>
<dbReference type="SUPFAM" id="SSF52540">
    <property type="entry name" value="P-loop containing nucleoside triphosphate hydrolases"/>
    <property type="match status" value="1"/>
</dbReference>
<dbReference type="EMBL" id="UGNY01000001">
    <property type="protein sequence ID" value="STX37671.1"/>
    <property type="molecule type" value="Genomic_DNA"/>
</dbReference>
<organism evidence="3 4">
    <name type="scientific">Legionella feeleii</name>
    <dbReference type="NCBI Taxonomy" id="453"/>
    <lineage>
        <taxon>Bacteria</taxon>
        <taxon>Pseudomonadati</taxon>
        <taxon>Pseudomonadota</taxon>
        <taxon>Gammaproteobacteria</taxon>
        <taxon>Legionellales</taxon>
        <taxon>Legionellaceae</taxon>
        <taxon>Legionella</taxon>
    </lineage>
</organism>
<dbReference type="PANTHER" id="PTHR30486">
    <property type="entry name" value="TWITCHING MOTILITY PROTEIN PILT"/>
    <property type="match status" value="1"/>
</dbReference>
<dbReference type="PROSITE" id="PS00662">
    <property type="entry name" value="T2SP_E"/>
    <property type="match status" value="1"/>
</dbReference>
<dbReference type="Proteomes" id="UP000254033">
    <property type="component" value="Unassembled WGS sequence"/>
</dbReference>
<dbReference type="InterPro" id="IPR027417">
    <property type="entry name" value="P-loop_NTPase"/>
</dbReference>